<comment type="caution">
    <text evidence="9">The sequence shown here is derived from an EMBL/GenBank/DDBJ whole genome shotgun (WGS) entry which is preliminary data.</text>
</comment>
<keyword evidence="10" id="KW-1185">Reference proteome</keyword>
<proteinExistence type="predicted"/>
<organism evidence="9 10">
    <name type="scientific">Phytophthora palmivora</name>
    <dbReference type="NCBI Taxonomy" id="4796"/>
    <lineage>
        <taxon>Eukaryota</taxon>
        <taxon>Sar</taxon>
        <taxon>Stramenopiles</taxon>
        <taxon>Oomycota</taxon>
        <taxon>Peronosporomycetes</taxon>
        <taxon>Peronosporales</taxon>
        <taxon>Peronosporaceae</taxon>
        <taxon>Phytophthora</taxon>
    </lineage>
</organism>
<protein>
    <submittedName>
        <fullName evidence="9">Pleiotropic drug resistance protein ABC Superfamily</fullName>
    </submittedName>
</protein>
<dbReference type="EMBL" id="NCKW01001812">
    <property type="protein sequence ID" value="POM79323.1"/>
    <property type="molecule type" value="Genomic_DNA"/>
</dbReference>
<name>A0A2P4YND2_9STRA</name>
<evidence type="ECO:0000256" key="1">
    <source>
        <dbReference type="ARBA" id="ARBA00004141"/>
    </source>
</evidence>
<evidence type="ECO:0000256" key="2">
    <source>
        <dbReference type="ARBA" id="ARBA00022448"/>
    </source>
</evidence>
<evidence type="ECO:0000313" key="10">
    <source>
        <dbReference type="Proteomes" id="UP000237271"/>
    </source>
</evidence>
<evidence type="ECO:0000313" key="9">
    <source>
        <dbReference type="EMBL" id="POM79323.1"/>
    </source>
</evidence>
<reference evidence="9 10" key="1">
    <citation type="journal article" date="2017" name="Genome Biol. Evol.">
        <title>Phytophthora megakarya and P. palmivora, closely related causal agents of cacao black pod rot, underwent increases in genome sizes and gene numbers by different mechanisms.</title>
        <authorList>
            <person name="Ali S.S."/>
            <person name="Shao J."/>
            <person name="Lary D.J."/>
            <person name="Kronmiller B."/>
            <person name="Shen D."/>
            <person name="Strem M.D."/>
            <person name="Amoako-Attah I."/>
            <person name="Akrofi A.Y."/>
            <person name="Begoude B.A."/>
            <person name="Ten Hoopen G.M."/>
            <person name="Coulibaly K."/>
            <person name="Kebe B.I."/>
            <person name="Melnick R.L."/>
            <person name="Guiltinan M.J."/>
            <person name="Tyler B.M."/>
            <person name="Meinhardt L.W."/>
            <person name="Bailey B.A."/>
        </authorList>
    </citation>
    <scope>NUCLEOTIDE SEQUENCE [LARGE SCALE GENOMIC DNA]</scope>
    <source>
        <strain evidence="10">sbr112.9</strain>
    </source>
</reference>
<feature type="non-terminal residue" evidence="9">
    <location>
        <position position="300"/>
    </location>
</feature>
<feature type="transmembrane region" description="Helical" evidence="7">
    <location>
        <begin position="20"/>
        <end position="39"/>
    </location>
</feature>
<sequence length="300" mass="33823">MVILMGLLYSSVFYQFDETNAQLVIGVIFNAVMFVSLGQQSQIPTYMAARDIFYKQRRANFFRTSSFVLSNSVSQIPFAFGESLVFGSIVYWMCGYVSSVEAFLLFELMLFMTNLAMAAWFFFLSCISPDLNVANPISVAFIVFFVVFAGFIITKEPIPELLILLQWGNPMAWCVRALAVNQYTDSSFDTCVYNDVDYCANYNMTMGEYSLTTFEVPTEKFWLWYGMVFMAAAYVFFMFLSYKPGSPVGAGRPTGEDLSPHGRSANSDDHGLIRPPRRSPAPGETFVSVTPDSEEHFIPV</sequence>
<feature type="transmembrane region" description="Helical" evidence="7">
    <location>
        <begin position="136"/>
        <end position="154"/>
    </location>
</feature>
<dbReference type="InterPro" id="IPR013525">
    <property type="entry name" value="ABC2_TM"/>
</dbReference>
<evidence type="ECO:0000256" key="6">
    <source>
        <dbReference type="SAM" id="MobiDB-lite"/>
    </source>
</evidence>
<evidence type="ECO:0000256" key="7">
    <source>
        <dbReference type="SAM" id="Phobius"/>
    </source>
</evidence>
<keyword evidence="4 7" id="KW-1133">Transmembrane helix</keyword>
<feature type="transmembrane region" description="Helical" evidence="7">
    <location>
        <begin position="60"/>
        <end position="80"/>
    </location>
</feature>
<dbReference type="PANTHER" id="PTHR19241">
    <property type="entry name" value="ATP-BINDING CASSETTE TRANSPORTER"/>
    <property type="match status" value="1"/>
</dbReference>
<dbReference type="GO" id="GO:0016020">
    <property type="term" value="C:membrane"/>
    <property type="evidence" value="ECO:0007669"/>
    <property type="project" value="UniProtKB-SubCell"/>
</dbReference>
<dbReference type="AlphaFoldDB" id="A0A2P4YND2"/>
<feature type="domain" description="ABC-2 type transporter transmembrane" evidence="8">
    <location>
        <begin position="2"/>
        <end position="183"/>
    </location>
</feature>
<feature type="region of interest" description="Disordered" evidence="6">
    <location>
        <begin position="251"/>
        <end position="300"/>
    </location>
</feature>
<evidence type="ECO:0000259" key="8">
    <source>
        <dbReference type="Pfam" id="PF01061"/>
    </source>
</evidence>
<gene>
    <name evidence="9" type="ORF">PHPALM_3046</name>
</gene>
<evidence type="ECO:0000256" key="3">
    <source>
        <dbReference type="ARBA" id="ARBA00022692"/>
    </source>
</evidence>
<evidence type="ECO:0000256" key="4">
    <source>
        <dbReference type="ARBA" id="ARBA00022989"/>
    </source>
</evidence>
<dbReference type="GO" id="GO:0140359">
    <property type="term" value="F:ABC-type transporter activity"/>
    <property type="evidence" value="ECO:0007669"/>
    <property type="project" value="InterPro"/>
</dbReference>
<keyword evidence="2" id="KW-0813">Transport</keyword>
<dbReference type="Pfam" id="PF01061">
    <property type="entry name" value="ABC2_membrane"/>
    <property type="match status" value="1"/>
</dbReference>
<comment type="subcellular location">
    <subcellularLocation>
        <location evidence="1">Membrane</location>
        <topology evidence="1">Multi-pass membrane protein</topology>
    </subcellularLocation>
</comment>
<dbReference type="Proteomes" id="UP000237271">
    <property type="component" value="Unassembled WGS sequence"/>
</dbReference>
<evidence type="ECO:0000256" key="5">
    <source>
        <dbReference type="ARBA" id="ARBA00023136"/>
    </source>
</evidence>
<keyword evidence="3 7" id="KW-0812">Transmembrane</keyword>
<keyword evidence="5 7" id="KW-0472">Membrane</keyword>
<accession>A0A2P4YND2</accession>
<feature type="transmembrane region" description="Helical" evidence="7">
    <location>
        <begin position="100"/>
        <end position="124"/>
    </location>
</feature>
<feature type="compositionally biased region" description="Basic and acidic residues" evidence="6">
    <location>
        <begin position="254"/>
        <end position="272"/>
    </location>
</feature>
<dbReference type="OrthoDB" id="66620at2759"/>
<feature type="transmembrane region" description="Helical" evidence="7">
    <location>
        <begin position="222"/>
        <end position="242"/>
    </location>
</feature>